<dbReference type="InterPro" id="IPR036192">
    <property type="entry name" value="Cell_div_ZapA-like_sf"/>
</dbReference>
<dbReference type="Gene3D" id="6.10.250.790">
    <property type="match status" value="1"/>
</dbReference>
<dbReference type="RefSeq" id="WP_073342284.1">
    <property type="nucleotide sequence ID" value="NZ_FQVH01000008.1"/>
</dbReference>
<keyword evidence="6" id="KW-0131">Cell cycle</keyword>
<keyword evidence="5" id="KW-0717">Septation</keyword>
<gene>
    <name evidence="11" type="ORF">SAMN02746089_01011</name>
</gene>
<dbReference type="InterPro" id="IPR007838">
    <property type="entry name" value="Cell_div_ZapA-like"/>
</dbReference>
<evidence type="ECO:0000256" key="1">
    <source>
        <dbReference type="ARBA" id="ARBA00004496"/>
    </source>
</evidence>
<evidence type="ECO:0000256" key="5">
    <source>
        <dbReference type="ARBA" id="ARBA00023210"/>
    </source>
</evidence>
<protein>
    <recommendedName>
        <fullName evidence="2">Cell division protein ZapA</fullName>
    </recommendedName>
    <alternativeName>
        <fullName evidence="9">Z ring-associated protein ZapA</fullName>
    </alternativeName>
</protein>
<keyword evidence="12" id="KW-1185">Reference proteome</keyword>
<sequence>MGEETKKTVVKINGHEYVMKGTVPEEYMHKLALYVDKKIAEVSEHNKKLSTVMVYILTAINIADELEREKREKEMLSAQLSELQNKVMSLVQENQRLKEELEKSRNELDEFINTFDNQNSKIRKLK</sequence>
<keyword evidence="4 11" id="KW-0132">Cell division</keyword>
<dbReference type="GO" id="GO:0032153">
    <property type="term" value="C:cell division site"/>
    <property type="evidence" value="ECO:0007669"/>
    <property type="project" value="TreeGrafter"/>
</dbReference>
<evidence type="ECO:0000256" key="7">
    <source>
        <dbReference type="ARBA" id="ARBA00024910"/>
    </source>
</evidence>
<keyword evidence="10" id="KW-0175">Coiled coil</keyword>
<dbReference type="OrthoDB" id="9808604at2"/>
<evidence type="ECO:0000313" key="12">
    <source>
        <dbReference type="Proteomes" id="UP000184088"/>
    </source>
</evidence>
<dbReference type="PANTHER" id="PTHR34981">
    <property type="entry name" value="CELL DIVISION PROTEIN ZAPA"/>
    <property type="match status" value="1"/>
</dbReference>
<comment type="subunit">
    <text evidence="8">Homodimer. Interacts with FtsZ.</text>
</comment>
<comment type="function">
    <text evidence="7">Activator of cell division through the inhibition of FtsZ GTPase activity, therefore promoting FtsZ assembly into bundles of protofilaments necessary for the formation of the division Z ring. It is recruited early at mid-cell but it is not essential for cell division.</text>
</comment>
<dbReference type="AlphaFoldDB" id="A0A1M4XHK6"/>
<dbReference type="EMBL" id="FQVH01000008">
    <property type="protein sequence ID" value="SHE92632.1"/>
    <property type="molecule type" value="Genomic_DNA"/>
</dbReference>
<evidence type="ECO:0000256" key="8">
    <source>
        <dbReference type="ARBA" id="ARBA00026068"/>
    </source>
</evidence>
<evidence type="ECO:0000313" key="11">
    <source>
        <dbReference type="EMBL" id="SHE92632.1"/>
    </source>
</evidence>
<dbReference type="STRING" id="1121256.SAMN02746089_01011"/>
<organism evidence="11 12">
    <name type="scientific">Caldanaerobius fijiensis DSM 17918</name>
    <dbReference type="NCBI Taxonomy" id="1121256"/>
    <lineage>
        <taxon>Bacteria</taxon>
        <taxon>Bacillati</taxon>
        <taxon>Bacillota</taxon>
        <taxon>Clostridia</taxon>
        <taxon>Thermoanaerobacterales</taxon>
        <taxon>Thermoanaerobacteraceae</taxon>
        <taxon>Caldanaerobius</taxon>
    </lineage>
</organism>
<accession>A0A1M4XHK6</accession>
<dbReference type="PANTHER" id="PTHR34981:SF1">
    <property type="entry name" value="CELL DIVISION PROTEIN ZAPA"/>
    <property type="match status" value="1"/>
</dbReference>
<dbReference type="GO" id="GO:0000921">
    <property type="term" value="P:septin ring assembly"/>
    <property type="evidence" value="ECO:0007669"/>
    <property type="project" value="TreeGrafter"/>
</dbReference>
<evidence type="ECO:0000256" key="10">
    <source>
        <dbReference type="SAM" id="Coils"/>
    </source>
</evidence>
<comment type="subcellular location">
    <subcellularLocation>
        <location evidence="1">Cytoplasm</location>
    </subcellularLocation>
</comment>
<dbReference type="GO" id="GO:0030428">
    <property type="term" value="C:cell septum"/>
    <property type="evidence" value="ECO:0007669"/>
    <property type="project" value="TreeGrafter"/>
</dbReference>
<evidence type="ECO:0000256" key="4">
    <source>
        <dbReference type="ARBA" id="ARBA00022618"/>
    </source>
</evidence>
<dbReference type="GO" id="GO:0005829">
    <property type="term" value="C:cytosol"/>
    <property type="evidence" value="ECO:0007669"/>
    <property type="project" value="TreeGrafter"/>
</dbReference>
<evidence type="ECO:0000256" key="9">
    <source>
        <dbReference type="ARBA" id="ARBA00033158"/>
    </source>
</evidence>
<dbReference type="SUPFAM" id="SSF102829">
    <property type="entry name" value="Cell division protein ZapA-like"/>
    <property type="match status" value="1"/>
</dbReference>
<reference evidence="11 12" key="1">
    <citation type="submission" date="2016-11" db="EMBL/GenBank/DDBJ databases">
        <authorList>
            <person name="Jaros S."/>
            <person name="Januszkiewicz K."/>
            <person name="Wedrychowicz H."/>
        </authorList>
    </citation>
    <scope>NUCLEOTIDE SEQUENCE [LARGE SCALE GENOMIC DNA]</scope>
    <source>
        <strain evidence="11 12">DSM 17918</strain>
    </source>
</reference>
<name>A0A1M4XHK6_9THEO</name>
<dbReference type="Pfam" id="PF05164">
    <property type="entry name" value="ZapA"/>
    <property type="match status" value="1"/>
</dbReference>
<dbReference type="GO" id="GO:0000917">
    <property type="term" value="P:division septum assembly"/>
    <property type="evidence" value="ECO:0007669"/>
    <property type="project" value="UniProtKB-KW"/>
</dbReference>
<dbReference type="GO" id="GO:0043093">
    <property type="term" value="P:FtsZ-dependent cytokinesis"/>
    <property type="evidence" value="ECO:0007669"/>
    <property type="project" value="TreeGrafter"/>
</dbReference>
<dbReference type="Proteomes" id="UP000184088">
    <property type="component" value="Unassembled WGS sequence"/>
</dbReference>
<evidence type="ECO:0000256" key="3">
    <source>
        <dbReference type="ARBA" id="ARBA00022490"/>
    </source>
</evidence>
<feature type="coiled-coil region" evidence="10">
    <location>
        <begin position="59"/>
        <end position="121"/>
    </location>
</feature>
<keyword evidence="3" id="KW-0963">Cytoplasm</keyword>
<dbReference type="InterPro" id="IPR053712">
    <property type="entry name" value="Bac_CellDiv_Activator"/>
</dbReference>
<evidence type="ECO:0000256" key="6">
    <source>
        <dbReference type="ARBA" id="ARBA00023306"/>
    </source>
</evidence>
<proteinExistence type="predicted"/>
<evidence type="ECO:0000256" key="2">
    <source>
        <dbReference type="ARBA" id="ARBA00015195"/>
    </source>
</evidence>